<dbReference type="Gene3D" id="3.50.50.60">
    <property type="entry name" value="FAD/NAD(P)-binding domain"/>
    <property type="match status" value="2"/>
</dbReference>
<dbReference type="PANTHER" id="PTHR43476:SF3">
    <property type="entry name" value="FAD-BINDING MONOOXYGENASE"/>
    <property type="match status" value="1"/>
</dbReference>
<proteinExistence type="predicted"/>
<accession>A0A5N7AWG5</accession>
<feature type="domain" description="FAD-binding" evidence="4">
    <location>
        <begin position="333"/>
        <end position="394"/>
    </location>
</feature>
<dbReference type="EMBL" id="ML736291">
    <property type="protein sequence ID" value="KAE8374197.1"/>
    <property type="molecule type" value="Genomic_DNA"/>
</dbReference>
<evidence type="ECO:0000313" key="5">
    <source>
        <dbReference type="EMBL" id="KAE8374197.1"/>
    </source>
</evidence>
<gene>
    <name evidence="5" type="ORF">BDV26DRAFT_296196</name>
</gene>
<keyword evidence="3" id="KW-0560">Oxidoreductase</keyword>
<dbReference type="GO" id="GO:0071949">
    <property type="term" value="F:FAD binding"/>
    <property type="evidence" value="ECO:0007669"/>
    <property type="project" value="InterPro"/>
</dbReference>
<dbReference type="GO" id="GO:0008688">
    <property type="term" value="F:3-(3-hydroxyphenyl)propionate hydroxylase activity"/>
    <property type="evidence" value="ECO:0007669"/>
    <property type="project" value="TreeGrafter"/>
</dbReference>
<dbReference type="SUPFAM" id="SSF51905">
    <property type="entry name" value="FAD/NAD(P)-binding domain"/>
    <property type="match status" value="1"/>
</dbReference>
<dbReference type="Proteomes" id="UP000326198">
    <property type="component" value="Unassembled WGS sequence"/>
</dbReference>
<evidence type="ECO:0000313" key="6">
    <source>
        <dbReference type="Proteomes" id="UP000326198"/>
    </source>
</evidence>
<dbReference type="GO" id="GO:0019622">
    <property type="term" value="P:3-(3-hydroxy)phenylpropionate catabolic process"/>
    <property type="evidence" value="ECO:0007669"/>
    <property type="project" value="TreeGrafter"/>
</dbReference>
<feature type="domain" description="FAD-binding" evidence="4">
    <location>
        <begin position="10"/>
        <end position="187"/>
    </location>
</feature>
<dbReference type="OrthoDB" id="10016252at2759"/>
<keyword evidence="1" id="KW-0285">Flavoprotein</keyword>
<dbReference type="Pfam" id="PF01494">
    <property type="entry name" value="FAD_binding_3"/>
    <property type="match status" value="2"/>
</dbReference>
<dbReference type="PRINTS" id="PR00420">
    <property type="entry name" value="RNGMNOXGNASE"/>
</dbReference>
<evidence type="ECO:0000256" key="1">
    <source>
        <dbReference type="ARBA" id="ARBA00022630"/>
    </source>
</evidence>
<keyword evidence="2" id="KW-0274">FAD</keyword>
<organism evidence="5 6">
    <name type="scientific">Aspergillus bertholletiae</name>
    <dbReference type="NCBI Taxonomy" id="1226010"/>
    <lineage>
        <taxon>Eukaryota</taxon>
        <taxon>Fungi</taxon>
        <taxon>Dikarya</taxon>
        <taxon>Ascomycota</taxon>
        <taxon>Pezizomycotina</taxon>
        <taxon>Eurotiomycetes</taxon>
        <taxon>Eurotiomycetidae</taxon>
        <taxon>Eurotiales</taxon>
        <taxon>Aspergillaceae</taxon>
        <taxon>Aspergillus</taxon>
        <taxon>Aspergillus subgen. Circumdati</taxon>
    </lineage>
</organism>
<dbReference type="Gene3D" id="3.30.9.10">
    <property type="entry name" value="D-Amino Acid Oxidase, subunit A, domain 2"/>
    <property type="match status" value="1"/>
</dbReference>
<dbReference type="AlphaFoldDB" id="A0A5N7AWG5"/>
<evidence type="ECO:0000259" key="4">
    <source>
        <dbReference type="Pfam" id="PF01494"/>
    </source>
</evidence>
<dbReference type="InterPro" id="IPR050631">
    <property type="entry name" value="PheA/TfdB_FAD_monoxygenase"/>
</dbReference>
<protein>
    <recommendedName>
        <fullName evidence="4">FAD-binding domain-containing protein</fullName>
    </recommendedName>
</protein>
<dbReference type="InterPro" id="IPR002938">
    <property type="entry name" value="FAD-bd"/>
</dbReference>
<keyword evidence="6" id="KW-1185">Reference proteome</keyword>
<reference evidence="5 6" key="1">
    <citation type="submission" date="2019-04" db="EMBL/GenBank/DDBJ databases">
        <title>Friends and foes A comparative genomics studyof 23 Aspergillus species from section Flavi.</title>
        <authorList>
            <consortium name="DOE Joint Genome Institute"/>
            <person name="Kjaerbolling I."/>
            <person name="Vesth T."/>
            <person name="Frisvad J.C."/>
            <person name="Nybo J.L."/>
            <person name="Theobald S."/>
            <person name="Kildgaard S."/>
            <person name="Isbrandt T."/>
            <person name="Kuo A."/>
            <person name="Sato A."/>
            <person name="Lyhne E.K."/>
            <person name="Kogle M.E."/>
            <person name="Wiebenga A."/>
            <person name="Kun R.S."/>
            <person name="Lubbers R.J."/>
            <person name="Makela M.R."/>
            <person name="Barry K."/>
            <person name="Chovatia M."/>
            <person name="Clum A."/>
            <person name="Daum C."/>
            <person name="Haridas S."/>
            <person name="He G."/>
            <person name="LaButti K."/>
            <person name="Lipzen A."/>
            <person name="Mondo S."/>
            <person name="Riley R."/>
            <person name="Salamov A."/>
            <person name="Simmons B.A."/>
            <person name="Magnuson J.K."/>
            <person name="Henrissat B."/>
            <person name="Mortensen U.H."/>
            <person name="Larsen T.O."/>
            <person name="Devries R.P."/>
            <person name="Grigoriev I.V."/>
            <person name="Machida M."/>
            <person name="Baker S.E."/>
            <person name="Andersen M.R."/>
        </authorList>
    </citation>
    <scope>NUCLEOTIDE SEQUENCE [LARGE SCALE GENOMIC DNA]</scope>
    <source>
        <strain evidence="5 6">IBT 29228</strain>
    </source>
</reference>
<dbReference type="InterPro" id="IPR036188">
    <property type="entry name" value="FAD/NAD-bd_sf"/>
</dbReference>
<name>A0A5N7AWG5_9EURO</name>
<sequence length="649" mass="72928">MAQHQNIETTDVVICGCGPTGALLSAYLSRMSIKHVVLERESGITTDPRGIALDEDGIRALQGIGIYDSIYTEIGTCMQKFQFIGGTRAELDKKPFLEMDYATTEGGTGHIGFICHKQPVLEKSIRSVMTSSPTFCQVRLESTVVQIREAGDYTYCSYRDKKGDLHTVRSRFLVGADGKTGYTRKNYLEPLGILMETAHDFSFMPLLTSGSSAFYEETWVALNWEITLPNEKTHTDFPLWRLGYTPEQVYDLFFPENFRFLCNPNRPAVCGRFGMPSDRLWRFEFVVQDGEDGEEMAKANKINDIVVPYLTHPGSRYGLAQDVIFPQDCIRVLRCRPFRFAARSCNRWSHGRVVLCGDAAHVFPPFGGQGIASGFRDAVSLAWRLALLCRHQASGSPAMHENILRGWYLERKQQLEKSLASTIENGRMVTEGSPFIIFLRRCYLLLLHLIPSWRNELRLGRRKDGLIRYQHSPGLPFQPNFNGGLCLPQVYCKLAGDSKGQVFFSDDVIFSAQKATLFQLLVYVKDESELTPAGQMISDIDEISKGEICSNEVTFLVEGHKGGSMSMGNRSLPVFELASASDFACSSLCHGRPEPQHYDPYQLGKAVEGRRFIIVRPDRFVYAACDSKEDLDKAISSLVKYLQGPIEDC</sequence>
<evidence type="ECO:0000256" key="2">
    <source>
        <dbReference type="ARBA" id="ARBA00022827"/>
    </source>
</evidence>
<dbReference type="PANTHER" id="PTHR43476">
    <property type="entry name" value="3-(3-HYDROXY-PHENYL)PROPIONATE/3-HYDROXYCINNAMIC ACID HYDROXYLASE"/>
    <property type="match status" value="1"/>
</dbReference>
<evidence type="ECO:0000256" key="3">
    <source>
        <dbReference type="ARBA" id="ARBA00023002"/>
    </source>
</evidence>